<feature type="region of interest" description="Disordered" evidence="1">
    <location>
        <begin position="251"/>
        <end position="277"/>
    </location>
</feature>
<proteinExistence type="predicted"/>
<evidence type="ECO:0000256" key="1">
    <source>
        <dbReference type="SAM" id="MobiDB-lite"/>
    </source>
</evidence>
<feature type="region of interest" description="Disordered" evidence="1">
    <location>
        <begin position="193"/>
        <end position="214"/>
    </location>
</feature>
<accession>A0A7S1KSQ3</accession>
<dbReference type="AlphaFoldDB" id="A0A7S1KSQ3"/>
<feature type="region of interest" description="Disordered" evidence="1">
    <location>
        <begin position="130"/>
        <end position="151"/>
    </location>
</feature>
<feature type="compositionally biased region" description="Low complexity" evidence="1">
    <location>
        <begin position="315"/>
        <end position="326"/>
    </location>
</feature>
<protein>
    <submittedName>
        <fullName evidence="2">Uncharacterized protein</fullName>
    </submittedName>
</protein>
<feature type="region of interest" description="Disordered" evidence="1">
    <location>
        <begin position="300"/>
        <end position="403"/>
    </location>
</feature>
<feature type="compositionally biased region" description="Low complexity" evidence="1">
    <location>
        <begin position="368"/>
        <end position="378"/>
    </location>
</feature>
<evidence type="ECO:0000313" key="2">
    <source>
        <dbReference type="EMBL" id="CAD9084476.1"/>
    </source>
</evidence>
<organism evidence="2">
    <name type="scientific">Percolomonas cosmopolitus</name>
    <dbReference type="NCBI Taxonomy" id="63605"/>
    <lineage>
        <taxon>Eukaryota</taxon>
        <taxon>Discoba</taxon>
        <taxon>Heterolobosea</taxon>
        <taxon>Tetramitia</taxon>
        <taxon>Eutetramitia</taxon>
        <taxon>Percolomonadidae</taxon>
        <taxon>Percolomonas</taxon>
    </lineage>
</organism>
<dbReference type="EMBL" id="HBGD01009395">
    <property type="protein sequence ID" value="CAD9084476.1"/>
    <property type="molecule type" value="Transcribed_RNA"/>
</dbReference>
<feature type="compositionally biased region" description="Polar residues" evidence="1">
    <location>
        <begin position="390"/>
        <end position="403"/>
    </location>
</feature>
<sequence length="546" mass="60888">MSLSTAQHPATTNNSQTLQYISSFELSNQTNHIKKWTVGSSENDENVNEIDERAGGGKLSVQKVVASQQRPPTLELANISHDGTLQQLKQPSYSPHPIHTPQNQNQSILSEQERLNFKNQIRKLLAKEEREEKWQSEDEEQQGEDNHHDSIREKNVKILLELMKSIQSEPTLIIKKPSPMKVRETVVRGNERDFEDVADGAEDRQGANNHLPLDKKAESVRLNSNSMAQSPLVSTTIAVDDTLSDDSIVSHEDVLEERQVQTFDEDPSTSRRSSLESLSHEMSLHFHEDEEFSVEIRGNGTSRNQVGRHDDSDSDSTPHSPSSSLSHDSHTTISVSSSHNEVRIGRRRKRNDNSPPSPSSTHSDHVSEVSSSTSTVSTGRRRKRPLPSQAAHQSQDQSTKSNFNASLFSNGIESQPRSSTTWSSTNNIAQDHQQHTDFSQLPSFQKEVHPISVINSNNSSHSTAIQRYLSSSSLGSTSSSTSAGTRTSNATVLHAVNPQRAHELKALYGVIEDCNSKYQNKHRQLMQSLSSFSKQKYDLKQALSEI</sequence>
<name>A0A7S1KSQ3_9EUKA</name>
<gene>
    <name evidence="2" type="ORF">PCOS0759_LOCUS7730</name>
</gene>
<reference evidence="2" key="1">
    <citation type="submission" date="2021-01" db="EMBL/GenBank/DDBJ databases">
        <authorList>
            <person name="Corre E."/>
            <person name="Pelletier E."/>
            <person name="Niang G."/>
            <person name="Scheremetjew M."/>
            <person name="Finn R."/>
            <person name="Kale V."/>
            <person name="Holt S."/>
            <person name="Cochrane G."/>
            <person name="Meng A."/>
            <person name="Brown T."/>
            <person name="Cohen L."/>
        </authorList>
    </citation>
    <scope>NUCLEOTIDE SEQUENCE</scope>
    <source>
        <strain evidence="2">WS</strain>
    </source>
</reference>